<keyword evidence="2" id="KW-1185">Reference proteome</keyword>
<comment type="caution">
    <text evidence="1">The sequence shown here is derived from an EMBL/GenBank/DDBJ whole genome shotgun (WGS) entry which is preliminary data.</text>
</comment>
<protein>
    <submittedName>
        <fullName evidence="1">Uncharacterized protein</fullName>
    </submittedName>
</protein>
<gene>
    <name evidence="1" type="ORF">KR50_13670</name>
</gene>
<organism evidence="1 2">
    <name type="scientific">Jeotgalibacillus campisalis</name>
    <dbReference type="NCBI Taxonomy" id="220754"/>
    <lineage>
        <taxon>Bacteria</taxon>
        <taxon>Bacillati</taxon>
        <taxon>Bacillota</taxon>
        <taxon>Bacilli</taxon>
        <taxon>Bacillales</taxon>
        <taxon>Caryophanaceae</taxon>
        <taxon>Jeotgalibacillus</taxon>
    </lineage>
</organism>
<sequence length="38" mass="4461">MNSFMVIFFVLKPESAGFEDFAFHLKSCTLNRSFKKQD</sequence>
<name>A0A0C2VV86_9BACL</name>
<dbReference type="PATRIC" id="fig|220754.4.peg.1392"/>
<proteinExistence type="predicted"/>
<dbReference type="Proteomes" id="UP000031972">
    <property type="component" value="Unassembled WGS sequence"/>
</dbReference>
<evidence type="ECO:0000313" key="1">
    <source>
        <dbReference type="EMBL" id="KIL48331.1"/>
    </source>
</evidence>
<dbReference type="AlphaFoldDB" id="A0A0C2VV86"/>
<reference evidence="1 2" key="1">
    <citation type="submission" date="2015-01" db="EMBL/GenBank/DDBJ databases">
        <title>Jeotgalibacillus campisalis genome sequencing.</title>
        <authorList>
            <person name="Goh K.M."/>
            <person name="Chan K.-G."/>
            <person name="Yaakop A.S."/>
            <person name="Ee R."/>
            <person name="Gan H.M."/>
            <person name="Chan C.S."/>
        </authorList>
    </citation>
    <scope>NUCLEOTIDE SEQUENCE [LARGE SCALE GENOMIC DNA]</scope>
    <source>
        <strain evidence="1 2">SF-57</strain>
    </source>
</reference>
<dbReference type="EMBL" id="JXRR01000013">
    <property type="protein sequence ID" value="KIL48331.1"/>
    <property type="molecule type" value="Genomic_DNA"/>
</dbReference>
<accession>A0A0C2VV86</accession>
<evidence type="ECO:0000313" key="2">
    <source>
        <dbReference type="Proteomes" id="UP000031972"/>
    </source>
</evidence>